<protein>
    <recommendedName>
        <fullName evidence="1">DUF218 domain-containing protein</fullName>
    </recommendedName>
</protein>
<dbReference type="EMBL" id="KV878925">
    <property type="protein sequence ID" value="OJJ78905.1"/>
    <property type="molecule type" value="Genomic_DNA"/>
</dbReference>
<dbReference type="OrthoDB" id="17725at2759"/>
<reference evidence="3" key="1">
    <citation type="journal article" date="2017" name="Genome Biol.">
        <title>Comparative genomics reveals high biological diversity and specific adaptations in the industrially and medically important fungal genus Aspergillus.</title>
        <authorList>
            <person name="de Vries R.P."/>
            <person name="Riley R."/>
            <person name="Wiebenga A."/>
            <person name="Aguilar-Osorio G."/>
            <person name="Amillis S."/>
            <person name="Uchima C.A."/>
            <person name="Anderluh G."/>
            <person name="Asadollahi M."/>
            <person name="Askin M."/>
            <person name="Barry K."/>
            <person name="Battaglia E."/>
            <person name="Bayram O."/>
            <person name="Benocci T."/>
            <person name="Braus-Stromeyer S.A."/>
            <person name="Caldana C."/>
            <person name="Canovas D."/>
            <person name="Cerqueira G.C."/>
            <person name="Chen F."/>
            <person name="Chen W."/>
            <person name="Choi C."/>
            <person name="Clum A."/>
            <person name="Dos Santos R.A."/>
            <person name="Damasio A.R."/>
            <person name="Diallinas G."/>
            <person name="Emri T."/>
            <person name="Fekete E."/>
            <person name="Flipphi M."/>
            <person name="Freyberg S."/>
            <person name="Gallo A."/>
            <person name="Gournas C."/>
            <person name="Habgood R."/>
            <person name="Hainaut M."/>
            <person name="Harispe M.L."/>
            <person name="Henrissat B."/>
            <person name="Hilden K.S."/>
            <person name="Hope R."/>
            <person name="Hossain A."/>
            <person name="Karabika E."/>
            <person name="Karaffa L."/>
            <person name="Karanyi Z."/>
            <person name="Krasevec N."/>
            <person name="Kuo A."/>
            <person name="Kusch H."/>
            <person name="LaButti K."/>
            <person name="Lagendijk E.L."/>
            <person name="Lapidus A."/>
            <person name="Levasseur A."/>
            <person name="Lindquist E."/>
            <person name="Lipzen A."/>
            <person name="Logrieco A.F."/>
            <person name="MacCabe A."/>
            <person name="Maekelae M.R."/>
            <person name="Malavazi I."/>
            <person name="Melin P."/>
            <person name="Meyer V."/>
            <person name="Mielnichuk N."/>
            <person name="Miskei M."/>
            <person name="Molnar A.P."/>
            <person name="Mule G."/>
            <person name="Ngan C.Y."/>
            <person name="Orejas M."/>
            <person name="Orosz E."/>
            <person name="Ouedraogo J.P."/>
            <person name="Overkamp K.M."/>
            <person name="Park H.-S."/>
            <person name="Perrone G."/>
            <person name="Piumi F."/>
            <person name="Punt P.J."/>
            <person name="Ram A.F."/>
            <person name="Ramon A."/>
            <person name="Rauscher S."/>
            <person name="Record E."/>
            <person name="Riano-Pachon D.M."/>
            <person name="Robert V."/>
            <person name="Roehrig J."/>
            <person name="Ruller R."/>
            <person name="Salamov A."/>
            <person name="Salih N.S."/>
            <person name="Samson R.A."/>
            <person name="Sandor E."/>
            <person name="Sanguinetti M."/>
            <person name="Schuetze T."/>
            <person name="Sepcic K."/>
            <person name="Shelest E."/>
            <person name="Sherlock G."/>
            <person name="Sophianopoulou V."/>
            <person name="Squina F.M."/>
            <person name="Sun H."/>
            <person name="Susca A."/>
            <person name="Todd R.B."/>
            <person name="Tsang A."/>
            <person name="Unkles S.E."/>
            <person name="van de Wiele N."/>
            <person name="van Rossen-Uffink D."/>
            <person name="Oliveira J.V."/>
            <person name="Vesth T.C."/>
            <person name="Visser J."/>
            <person name="Yu J.-H."/>
            <person name="Zhou M."/>
            <person name="Andersen M.R."/>
            <person name="Archer D.B."/>
            <person name="Baker S.E."/>
            <person name="Benoit I."/>
            <person name="Brakhage A.A."/>
            <person name="Braus G.H."/>
            <person name="Fischer R."/>
            <person name="Frisvad J.C."/>
            <person name="Goldman G.H."/>
            <person name="Houbraken J."/>
            <person name="Oakley B."/>
            <person name="Pocsi I."/>
            <person name="Scazzocchio C."/>
            <person name="Seiboth B."/>
            <person name="vanKuyk P.A."/>
            <person name="Wortman J."/>
            <person name="Dyer P.S."/>
            <person name="Grigoriev I.V."/>
        </authorList>
    </citation>
    <scope>NUCLEOTIDE SEQUENCE [LARGE SCALE GENOMIC DNA]</scope>
    <source>
        <strain evidence="3">CBS 516.65</strain>
    </source>
</reference>
<feature type="domain" description="DUF218" evidence="1">
    <location>
        <begin position="114"/>
        <end position="194"/>
    </location>
</feature>
<name>A0A1L9V4P7_ASPGL</name>
<dbReference type="GeneID" id="34457833"/>
<dbReference type="Gene3D" id="3.40.50.620">
    <property type="entry name" value="HUPs"/>
    <property type="match status" value="1"/>
</dbReference>
<evidence type="ECO:0000259" key="1">
    <source>
        <dbReference type="Pfam" id="PF02698"/>
    </source>
</evidence>
<sequence>MSVSDTAADINALAIFLAAQQLNDLAACASVDCIIICASAVLHSAEVLFQTLQERPTLTRKLVLCGGIGHSTQFLYEAVADHPQFHTLAKAITGLPEAQVLGRIFDEFFDGAAIRAAGCQILVEDESTNCGSNAIKSREVLGRFACDPKNIILIQDPTMMLRTKASFEQAYKHMESCPRFIGCPVFVPQVRPSAQGLLVYAVGSPPRLWDMQRFIDLILGEIPRVRDDENGYGPNGCGFIGHVHVPAEIEDAWRRLQSISKGTRSWHLL</sequence>
<evidence type="ECO:0000313" key="3">
    <source>
        <dbReference type="Proteomes" id="UP000184300"/>
    </source>
</evidence>
<dbReference type="GO" id="GO:0005886">
    <property type="term" value="C:plasma membrane"/>
    <property type="evidence" value="ECO:0007669"/>
    <property type="project" value="TreeGrafter"/>
</dbReference>
<dbReference type="InterPro" id="IPR051599">
    <property type="entry name" value="Cell_Envelope_Assoc"/>
</dbReference>
<proteinExistence type="predicted"/>
<accession>A0A1L9V4P7</accession>
<organism evidence="2 3">
    <name type="scientific">Aspergillus glaucus CBS 516.65</name>
    <dbReference type="NCBI Taxonomy" id="1160497"/>
    <lineage>
        <taxon>Eukaryota</taxon>
        <taxon>Fungi</taxon>
        <taxon>Dikarya</taxon>
        <taxon>Ascomycota</taxon>
        <taxon>Pezizomycotina</taxon>
        <taxon>Eurotiomycetes</taxon>
        <taxon>Eurotiomycetidae</taxon>
        <taxon>Eurotiales</taxon>
        <taxon>Aspergillaceae</taxon>
        <taxon>Aspergillus</taxon>
        <taxon>Aspergillus subgen. Aspergillus</taxon>
    </lineage>
</organism>
<dbReference type="Gene3D" id="1.10.3620.10">
    <property type="entry name" value="YdcF like domain"/>
    <property type="match status" value="1"/>
</dbReference>
<dbReference type="RefSeq" id="XP_022395603.1">
    <property type="nucleotide sequence ID" value="XM_022541572.1"/>
</dbReference>
<dbReference type="InterPro" id="IPR014729">
    <property type="entry name" value="Rossmann-like_a/b/a_fold"/>
</dbReference>
<evidence type="ECO:0000313" key="2">
    <source>
        <dbReference type="EMBL" id="OJJ78905.1"/>
    </source>
</evidence>
<gene>
    <name evidence="2" type="ORF">ASPGLDRAFT_137983</name>
</gene>
<dbReference type="Proteomes" id="UP000184300">
    <property type="component" value="Unassembled WGS sequence"/>
</dbReference>
<dbReference type="Pfam" id="PF02698">
    <property type="entry name" value="DUF218"/>
    <property type="match status" value="1"/>
</dbReference>
<dbReference type="VEuPathDB" id="FungiDB:ASPGLDRAFT_137983"/>
<dbReference type="PANTHER" id="PTHR30336:SF20">
    <property type="entry name" value="DUF218 DOMAIN-CONTAINING PROTEIN"/>
    <property type="match status" value="1"/>
</dbReference>
<keyword evidence="3" id="KW-1185">Reference proteome</keyword>
<dbReference type="AlphaFoldDB" id="A0A1L9V4P7"/>
<dbReference type="PANTHER" id="PTHR30336">
    <property type="entry name" value="INNER MEMBRANE PROTEIN, PROBABLE PERMEASE"/>
    <property type="match status" value="1"/>
</dbReference>
<dbReference type="InterPro" id="IPR003848">
    <property type="entry name" value="DUF218"/>
</dbReference>
<dbReference type="CDD" id="cd06259">
    <property type="entry name" value="YdcF-like"/>
    <property type="match status" value="1"/>
</dbReference>